<dbReference type="EC" id="3.6.1.7" evidence="2 5"/>
<dbReference type="AlphaFoldDB" id="B2A612"/>
<evidence type="ECO:0000259" key="8">
    <source>
        <dbReference type="PROSITE" id="PS51160"/>
    </source>
</evidence>
<comment type="similarity">
    <text evidence="1 7">Belongs to the acylphosphatase family.</text>
</comment>
<dbReference type="Gene3D" id="3.30.70.100">
    <property type="match status" value="1"/>
</dbReference>
<dbReference type="PROSITE" id="PS00150">
    <property type="entry name" value="ACYLPHOSPHATASE_1"/>
    <property type="match status" value="1"/>
</dbReference>
<dbReference type="Pfam" id="PF00708">
    <property type="entry name" value="Acylphosphatase"/>
    <property type="match status" value="1"/>
</dbReference>
<feature type="active site" evidence="5">
    <location>
        <position position="39"/>
    </location>
</feature>
<dbReference type="STRING" id="457570.Nther_1857"/>
<dbReference type="PANTHER" id="PTHR47268:SF4">
    <property type="entry name" value="ACYLPHOSPHATASE"/>
    <property type="match status" value="1"/>
</dbReference>
<evidence type="ECO:0000256" key="4">
    <source>
        <dbReference type="ARBA" id="ARBA00047645"/>
    </source>
</evidence>
<evidence type="ECO:0000256" key="7">
    <source>
        <dbReference type="RuleBase" id="RU004168"/>
    </source>
</evidence>
<organism evidence="9 10">
    <name type="scientific">Natranaerobius thermophilus (strain ATCC BAA-1301 / DSM 18059 / JW/NM-WN-LF)</name>
    <dbReference type="NCBI Taxonomy" id="457570"/>
    <lineage>
        <taxon>Bacteria</taxon>
        <taxon>Bacillati</taxon>
        <taxon>Bacillota</taxon>
        <taxon>Clostridia</taxon>
        <taxon>Natranaerobiales</taxon>
        <taxon>Natranaerobiaceae</taxon>
        <taxon>Natranaerobius</taxon>
    </lineage>
</organism>
<dbReference type="KEGG" id="nth:Nther_1857"/>
<dbReference type="RefSeq" id="WP_012448294.1">
    <property type="nucleotide sequence ID" value="NC_010718.1"/>
</dbReference>
<comment type="catalytic activity">
    <reaction evidence="4 5 6">
        <text>an acyl phosphate + H2O = a carboxylate + phosphate + H(+)</text>
        <dbReference type="Rhea" id="RHEA:14965"/>
        <dbReference type="ChEBI" id="CHEBI:15377"/>
        <dbReference type="ChEBI" id="CHEBI:15378"/>
        <dbReference type="ChEBI" id="CHEBI:29067"/>
        <dbReference type="ChEBI" id="CHEBI:43474"/>
        <dbReference type="ChEBI" id="CHEBI:59918"/>
        <dbReference type="EC" id="3.6.1.7"/>
    </reaction>
</comment>
<feature type="active site" evidence="5">
    <location>
        <position position="20"/>
    </location>
</feature>
<reference evidence="9 10" key="2">
    <citation type="journal article" date="2011" name="J. Bacteriol.">
        <title>Complete genome sequence of the anaerobic, halophilic alkalithermophile Natranaerobius thermophilus JW/NM-WN-LF.</title>
        <authorList>
            <person name="Zhao B."/>
            <person name="Mesbah N.M."/>
            <person name="Dalin E."/>
            <person name="Goodwin L."/>
            <person name="Nolan M."/>
            <person name="Pitluck S."/>
            <person name="Chertkov O."/>
            <person name="Brettin T.S."/>
            <person name="Han J."/>
            <person name="Larimer F.W."/>
            <person name="Land M.L."/>
            <person name="Hauser L."/>
            <person name="Kyrpides N."/>
            <person name="Wiegel J."/>
        </authorList>
    </citation>
    <scope>NUCLEOTIDE SEQUENCE [LARGE SCALE GENOMIC DNA]</scope>
    <source>
        <strain evidence="10">ATCC BAA-1301 / DSM 18059 / JW/NM-WN-LF</strain>
    </source>
</reference>
<sequence length="94" mass="10610">MAKTAFKGYLSGLVQGVGMRYSVSQVAKEIGVSGGYVRNLRDGRVEVYIEGDEERVEELKRILESNEVGTGQIEEVEGEWLEPQENLTEFEIRK</sequence>
<accession>B2A612</accession>
<dbReference type="InterPro" id="IPR036046">
    <property type="entry name" value="Acylphosphatase-like_dom_sf"/>
</dbReference>
<protein>
    <recommendedName>
        <fullName evidence="3 5">Acylphosphatase</fullName>
        <ecNumber evidence="2 5">3.6.1.7</ecNumber>
    </recommendedName>
</protein>
<keyword evidence="5 6" id="KW-0378">Hydrolase</keyword>
<evidence type="ECO:0000256" key="3">
    <source>
        <dbReference type="ARBA" id="ARBA00015991"/>
    </source>
</evidence>
<dbReference type="EMBL" id="CP001034">
    <property type="protein sequence ID" value="ACB85429.1"/>
    <property type="molecule type" value="Genomic_DNA"/>
</dbReference>
<evidence type="ECO:0000313" key="10">
    <source>
        <dbReference type="Proteomes" id="UP000001683"/>
    </source>
</evidence>
<dbReference type="Proteomes" id="UP000001683">
    <property type="component" value="Chromosome"/>
</dbReference>
<evidence type="ECO:0000313" key="9">
    <source>
        <dbReference type="EMBL" id="ACB85429.1"/>
    </source>
</evidence>
<dbReference type="GO" id="GO:0003998">
    <property type="term" value="F:acylphosphatase activity"/>
    <property type="evidence" value="ECO:0007669"/>
    <property type="project" value="UniProtKB-EC"/>
</dbReference>
<proteinExistence type="inferred from homology"/>
<evidence type="ECO:0000256" key="5">
    <source>
        <dbReference type="PROSITE-ProRule" id="PRU00520"/>
    </source>
</evidence>
<dbReference type="SUPFAM" id="SSF54975">
    <property type="entry name" value="Acylphosphatase/BLUF domain-like"/>
    <property type="match status" value="1"/>
</dbReference>
<gene>
    <name evidence="9" type="ordered locus">Nther_1857</name>
</gene>
<dbReference type="PROSITE" id="PS51160">
    <property type="entry name" value="ACYLPHOSPHATASE_3"/>
    <property type="match status" value="1"/>
</dbReference>
<dbReference type="PROSITE" id="PS00151">
    <property type="entry name" value="ACYLPHOSPHATASE_2"/>
    <property type="match status" value="1"/>
</dbReference>
<dbReference type="InterPro" id="IPR017968">
    <property type="entry name" value="Acylphosphatase_CS"/>
</dbReference>
<dbReference type="HOGENOM" id="CLU_141932_2_1_9"/>
<keyword evidence="10" id="KW-1185">Reference proteome</keyword>
<evidence type="ECO:0000256" key="2">
    <source>
        <dbReference type="ARBA" id="ARBA00012150"/>
    </source>
</evidence>
<dbReference type="OrthoDB" id="9808093at2"/>
<evidence type="ECO:0000256" key="6">
    <source>
        <dbReference type="RuleBase" id="RU000553"/>
    </source>
</evidence>
<dbReference type="InterPro" id="IPR001792">
    <property type="entry name" value="Acylphosphatase-like_dom"/>
</dbReference>
<dbReference type="PANTHER" id="PTHR47268">
    <property type="entry name" value="ACYLPHOSPHATASE"/>
    <property type="match status" value="1"/>
</dbReference>
<feature type="domain" description="Acylphosphatase-like" evidence="8">
    <location>
        <begin position="5"/>
        <end position="94"/>
    </location>
</feature>
<dbReference type="InterPro" id="IPR020456">
    <property type="entry name" value="Acylphosphatase"/>
</dbReference>
<dbReference type="eggNOG" id="COG1254">
    <property type="taxonomic scope" value="Bacteria"/>
</dbReference>
<reference evidence="9 10" key="1">
    <citation type="submission" date="2008-04" db="EMBL/GenBank/DDBJ databases">
        <title>Complete sequence of chromosome of Natranaerobius thermophilus JW/NM-WN-LF.</title>
        <authorList>
            <consortium name="US DOE Joint Genome Institute"/>
            <person name="Copeland A."/>
            <person name="Lucas S."/>
            <person name="Lapidus A."/>
            <person name="Glavina del Rio T."/>
            <person name="Dalin E."/>
            <person name="Tice H."/>
            <person name="Bruce D."/>
            <person name="Goodwin L."/>
            <person name="Pitluck S."/>
            <person name="Chertkov O."/>
            <person name="Brettin T."/>
            <person name="Detter J.C."/>
            <person name="Han C."/>
            <person name="Kuske C.R."/>
            <person name="Schmutz J."/>
            <person name="Larimer F."/>
            <person name="Land M."/>
            <person name="Hauser L."/>
            <person name="Kyrpides N."/>
            <person name="Lykidis A."/>
            <person name="Mesbah N.M."/>
            <person name="Wiegel J."/>
        </authorList>
    </citation>
    <scope>NUCLEOTIDE SEQUENCE [LARGE SCALE GENOMIC DNA]</scope>
    <source>
        <strain evidence="10">ATCC BAA-1301 / DSM 18059 / JW/NM-WN-LF</strain>
    </source>
</reference>
<dbReference type="InParanoid" id="B2A612"/>
<evidence type="ECO:0000256" key="1">
    <source>
        <dbReference type="ARBA" id="ARBA00005614"/>
    </source>
</evidence>
<name>B2A612_NATTJ</name>